<dbReference type="EMBL" id="PDNZ01000004">
    <property type="protein sequence ID" value="PWW82134.1"/>
    <property type="molecule type" value="Genomic_DNA"/>
</dbReference>
<dbReference type="GO" id="GO:0046872">
    <property type="term" value="F:metal ion binding"/>
    <property type="evidence" value="ECO:0007669"/>
    <property type="project" value="UniProtKB-KW"/>
</dbReference>
<proteinExistence type="inferred from homology"/>
<keyword evidence="9" id="KW-1185">Reference proteome</keyword>
<dbReference type="PROSITE" id="PS01302">
    <property type="entry name" value="UPF0758"/>
    <property type="match status" value="1"/>
</dbReference>
<dbReference type="RefSeq" id="WP_110023268.1">
    <property type="nucleotide sequence ID" value="NZ_PDNZ01000004.1"/>
</dbReference>
<comment type="caution">
    <text evidence="8">The sequence shown here is derived from an EMBL/GenBank/DDBJ whole genome shotgun (WGS) entry which is preliminary data.</text>
</comment>
<evidence type="ECO:0000256" key="5">
    <source>
        <dbReference type="ARBA" id="ARBA00023049"/>
    </source>
</evidence>
<evidence type="ECO:0000313" key="9">
    <source>
        <dbReference type="Proteomes" id="UP000246278"/>
    </source>
</evidence>
<evidence type="ECO:0000256" key="2">
    <source>
        <dbReference type="ARBA" id="ARBA00022723"/>
    </source>
</evidence>
<evidence type="ECO:0000259" key="7">
    <source>
        <dbReference type="PROSITE" id="PS50249"/>
    </source>
</evidence>
<dbReference type="PANTHER" id="PTHR30471">
    <property type="entry name" value="DNA REPAIR PROTEIN RADC"/>
    <property type="match status" value="1"/>
</dbReference>
<keyword evidence="2" id="KW-0479">Metal-binding</keyword>
<dbReference type="OrthoDB" id="9804482at2"/>
<dbReference type="Gene3D" id="3.40.140.10">
    <property type="entry name" value="Cytidine Deaminase, domain 2"/>
    <property type="match status" value="1"/>
</dbReference>
<evidence type="ECO:0000313" key="8">
    <source>
        <dbReference type="EMBL" id="PWW82134.1"/>
    </source>
</evidence>
<feature type="domain" description="MPN" evidence="7">
    <location>
        <begin position="100"/>
        <end position="222"/>
    </location>
</feature>
<keyword evidence="1" id="KW-0645">Protease</keyword>
<dbReference type="InterPro" id="IPR010994">
    <property type="entry name" value="RuvA_2-like"/>
</dbReference>
<dbReference type="GO" id="GO:0006508">
    <property type="term" value="P:proteolysis"/>
    <property type="evidence" value="ECO:0007669"/>
    <property type="project" value="UniProtKB-KW"/>
</dbReference>
<reference evidence="9" key="1">
    <citation type="submission" date="2017-10" db="EMBL/GenBank/DDBJ databases">
        <authorList>
            <person name="Gaisin V.A."/>
            <person name="Rysina M.S."/>
            <person name="Grouzdev D.S."/>
        </authorList>
    </citation>
    <scope>NUCLEOTIDE SEQUENCE [LARGE SCALE GENOMIC DNA]</scope>
    <source>
        <strain evidence="9">V1</strain>
    </source>
</reference>
<keyword evidence="5" id="KW-0482">Metalloprotease</keyword>
<dbReference type="AlphaFoldDB" id="A0A317T631"/>
<dbReference type="InterPro" id="IPR020891">
    <property type="entry name" value="UPF0758_CS"/>
</dbReference>
<evidence type="ECO:0000256" key="3">
    <source>
        <dbReference type="ARBA" id="ARBA00022801"/>
    </source>
</evidence>
<dbReference type="Pfam" id="PF20582">
    <property type="entry name" value="UPF0758_N"/>
    <property type="match status" value="1"/>
</dbReference>
<dbReference type="NCBIfam" id="TIGR00608">
    <property type="entry name" value="radc"/>
    <property type="match status" value="1"/>
</dbReference>
<dbReference type="SUPFAM" id="SSF102712">
    <property type="entry name" value="JAB1/MPN domain"/>
    <property type="match status" value="1"/>
</dbReference>
<dbReference type="NCBIfam" id="NF000642">
    <property type="entry name" value="PRK00024.1"/>
    <property type="match status" value="1"/>
</dbReference>
<sequence>MRIHDLDPHDRPSERFLHSGASALSSAELLALILKTGTKGKNILETCNELMSSYGLEKLADLSMGELQENEGIGPAKAMQIKAVFELHKRLHFRRNANKRVRSARDVFEYMNGRVPDESKEHLFLLHLNTKNQIMRHDLISVGTLNASLIHPREIYKSAIRESAHAIILVHNHPSGDAEPSNADKQVTSLLKEAGSIIQIELLDHVITGKDTWFSFREHSLLA</sequence>
<organism evidence="8 9">
    <name type="scientific">Prosthecochloris marina</name>
    <dbReference type="NCBI Taxonomy" id="2017681"/>
    <lineage>
        <taxon>Bacteria</taxon>
        <taxon>Pseudomonadati</taxon>
        <taxon>Chlorobiota</taxon>
        <taxon>Chlorobiia</taxon>
        <taxon>Chlorobiales</taxon>
        <taxon>Chlorobiaceae</taxon>
        <taxon>Prosthecochloris</taxon>
    </lineage>
</organism>
<protein>
    <recommendedName>
        <fullName evidence="7">MPN domain-containing protein</fullName>
    </recommendedName>
</protein>
<dbReference type="InterPro" id="IPR001405">
    <property type="entry name" value="UPF0758"/>
</dbReference>
<dbReference type="CDD" id="cd08071">
    <property type="entry name" value="MPN_DUF2466"/>
    <property type="match status" value="1"/>
</dbReference>
<keyword evidence="3" id="KW-0378">Hydrolase</keyword>
<dbReference type="PROSITE" id="PS50249">
    <property type="entry name" value="MPN"/>
    <property type="match status" value="1"/>
</dbReference>
<name>A0A317T631_9CHLB</name>
<dbReference type="Proteomes" id="UP000246278">
    <property type="component" value="Unassembled WGS sequence"/>
</dbReference>
<gene>
    <name evidence="8" type="ORF">CR164_07310</name>
</gene>
<dbReference type="GO" id="GO:0008237">
    <property type="term" value="F:metallopeptidase activity"/>
    <property type="evidence" value="ECO:0007669"/>
    <property type="project" value="UniProtKB-KW"/>
</dbReference>
<evidence type="ECO:0000256" key="1">
    <source>
        <dbReference type="ARBA" id="ARBA00022670"/>
    </source>
</evidence>
<evidence type="ECO:0000256" key="6">
    <source>
        <dbReference type="RuleBase" id="RU003797"/>
    </source>
</evidence>
<comment type="similarity">
    <text evidence="6">Belongs to the UPF0758 family.</text>
</comment>
<evidence type="ECO:0000256" key="4">
    <source>
        <dbReference type="ARBA" id="ARBA00022833"/>
    </source>
</evidence>
<dbReference type="InterPro" id="IPR037518">
    <property type="entry name" value="MPN"/>
</dbReference>
<dbReference type="InterPro" id="IPR025657">
    <property type="entry name" value="RadC_JAB"/>
</dbReference>
<dbReference type="InterPro" id="IPR046778">
    <property type="entry name" value="UPF0758_N"/>
</dbReference>
<dbReference type="SUPFAM" id="SSF47781">
    <property type="entry name" value="RuvA domain 2-like"/>
    <property type="match status" value="1"/>
</dbReference>
<accession>A0A317T631</accession>
<keyword evidence="4" id="KW-0862">Zinc</keyword>
<dbReference type="Pfam" id="PF04002">
    <property type="entry name" value="RadC"/>
    <property type="match status" value="1"/>
</dbReference>
<dbReference type="PANTHER" id="PTHR30471:SF3">
    <property type="entry name" value="UPF0758 PROTEIN YEES-RELATED"/>
    <property type="match status" value="1"/>
</dbReference>